<proteinExistence type="predicted"/>
<protein>
    <submittedName>
        <fullName evidence="1">Uncharacterized protein</fullName>
    </submittedName>
</protein>
<gene>
    <name evidence="1" type="ORF">FNB79_10815</name>
</gene>
<organism evidence="1 2">
    <name type="scientific">Formosa sediminum</name>
    <dbReference type="NCBI Taxonomy" id="2594004"/>
    <lineage>
        <taxon>Bacteria</taxon>
        <taxon>Pseudomonadati</taxon>
        <taxon>Bacteroidota</taxon>
        <taxon>Flavobacteriia</taxon>
        <taxon>Flavobacteriales</taxon>
        <taxon>Flavobacteriaceae</taxon>
        <taxon>Formosa</taxon>
    </lineage>
</organism>
<reference evidence="1 2" key="1">
    <citation type="submission" date="2019-07" db="EMBL/GenBank/DDBJ databases">
        <title>Genome sequencing for Formosa sp. PS13.</title>
        <authorList>
            <person name="Park S.-J."/>
        </authorList>
    </citation>
    <scope>NUCLEOTIDE SEQUENCE [LARGE SCALE GENOMIC DNA]</scope>
    <source>
        <strain evidence="1 2">PS13</strain>
    </source>
</reference>
<sequence length="66" mass="7077">MYLADAVMLSKTSPTSTIHLTLNSIPHATATQLAVCGVRFYQDVARELVLLNGRETVGFGVVGVNE</sequence>
<evidence type="ECO:0000313" key="2">
    <source>
        <dbReference type="Proteomes" id="UP000319209"/>
    </source>
</evidence>
<dbReference type="KEGG" id="fop:FNB79_10815"/>
<evidence type="ECO:0000313" key="1">
    <source>
        <dbReference type="EMBL" id="QDO94433.1"/>
    </source>
</evidence>
<keyword evidence="2" id="KW-1185">Reference proteome</keyword>
<dbReference type="RefSeq" id="WP_143381318.1">
    <property type="nucleotide sequence ID" value="NZ_CP041637.1"/>
</dbReference>
<dbReference type="OrthoDB" id="645138at2"/>
<dbReference type="Proteomes" id="UP000319209">
    <property type="component" value="Chromosome"/>
</dbReference>
<dbReference type="AlphaFoldDB" id="A0A516GSE4"/>
<dbReference type="EMBL" id="CP041637">
    <property type="protein sequence ID" value="QDO94433.1"/>
    <property type="molecule type" value="Genomic_DNA"/>
</dbReference>
<name>A0A516GSE4_9FLAO</name>
<accession>A0A516GSE4</accession>